<protein>
    <submittedName>
        <fullName evidence="2">Uncharacterized protein</fullName>
    </submittedName>
</protein>
<feature type="transmembrane region" description="Helical" evidence="1">
    <location>
        <begin position="70"/>
        <end position="91"/>
    </location>
</feature>
<accession>A0A6M3L867</accession>
<proteinExistence type="predicted"/>
<dbReference type="AlphaFoldDB" id="A0A6M3L867"/>
<reference evidence="2" key="1">
    <citation type="submission" date="2020-03" db="EMBL/GenBank/DDBJ databases">
        <title>The deep terrestrial virosphere.</title>
        <authorList>
            <person name="Holmfeldt K."/>
            <person name="Nilsson E."/>
            <person name="Simone D."/>
            <person name="Lopez-Fernandez M."/>
            <person name="Wu X."/>
            <person name="de Brujin I."/>
            <person name="Lundin D."/>
            <person name="Andersson A."/>
            <person name="Bertilsson S."/>
            <person name="Dopson M."/>
        </authorList>
    </citation>
    <scope>NUCLEOTIDE SEQUENCE</scope>
    <source>
        <strain evidence="2">MM415B03540</strain>
    </source>
</reference>
<keyword evidence="1" id="KW-0472">Membrane</keyword>
<evidence type="ECO:0000313" key="2">
    <source>
        <dbReference type="EMBL" id="QJA90850.1"/>
    </source>
</evidence>
<keyword evidence="1" id="KW-1133">Transmembrane helix</keyword>
<gene>
    <name evidence="2" type="ORF">MM415B03540_0009</name>
</gene>
<feature type="transmembrane region" description="Helical" evidence="1">
    <location>
        <begin position="97"/>
        <end position="118"/>
    </location>
</feature>
<name>A0A6M3L867_9ZZZZ</name>
<organism evidence="2">
    <name type="scientific">viral metagenome</name>
    <dbReference type="NCBI Taxonomy" id="1070528"/>
    <lineage>
        <taxon>unclassified sequences</taxon>
        <taxon>metagenomes</taxon>
        <taxon>organismal metagenomes</taxon>
    </lineage>
</organism>
<sequence>MKKTEKIQKIEKKQENIKKPDILPKKSSKKGLSLLFFKIREFYDYFFFLKPTAIDGSETESRAELLMNWFTFDIFANGLLIYGCALAFFPILEFHYIILLGLIRFVLLDVVHDLFLAINCRWK</sequence>
<keyword evidence="1" id="KW-0812">Transmembrane</keyword>
<evidence type="ECO:0000256" key="1">
    <source>
        <dbReference type="SAM" id="Phobius"/>
    </source>
</evidence>
<dbReference type="EMBL" id="MT142942">
    <property type="protein sequence ID" value="QJA90850.1"/>
    <property type="molecule type" value="Genomic_DNA"/>
</dbReference>